<reference evidence="3" key="2">
    <citation type="submission" date="2015-01" db="EMBL/GenBank/DDBJ databases">
        <title>Evolutionary Origins and Diversification of the Mycorrhizal Mutualists.</title>
        <authorList>
            <consortium name="DOE Joint Genome Institute"/>
            <consortium name="Mycorrhizal Genomics Consortium"/>
            <person name="Kohler A."/>
            <person name="Kuo A."/>
            <person name="Nagy L.G."/>
            <person name="Floudas D."/>
            <person name="Copeland A."/>
            <person name="Barry K.W."/>
            <person name="Cichocki N."/>
            <person name="Veneault-Fourrey C."/>
            <person name="LaButti K."/>
            <person name="Lindquist E.A."/>
            <person name="Lipzen A."/>
            <person name="Lundell T."/>
            <person name="Morin E."/>
            <person name="Murat C."/>
            <person name="Riley R."/>
            <person name="Ohm R."/>
            <person name="Sun H."/>
            <person name="Tunlid A."/>
            <person name="Henrissat B."/>
            <person name="Grigoriev I.V."/>
            <person name="Hibbett D.S."/>
            <person name="Martin F."/>
        </authorList>
    </citation>
    <scope>NUCLEOTIDE SEQUENCE [LARGE SCALE GENOMIC DNA]</scope>
    <source>
        <strain evidence="3">LaAM-08-1</strain>
    </source>
</reference>
<organism evidence="2 3">
    <name type="scientific">Laccaria amethystina LaAM-08-1</name>
    <dbReference type="NCBI Taxonomy" id="1095629"/>
    <lineage>
        <taxon>Eukaryota</taxon>
        <taxon>Fungi</taxon>
        <taxon>Dikarya</taxon>
        <taxon>Basidiomycota</taxon>
        <taxon>Agaricomycotina</taxon>
        <taxon>Agaricomycetes</taxon>
        <taxon>Agaricomycetidae</taxon>
        <taxon>Agaricales</taxon>
        <taxon>Agaricineae</taxon>
        <taxon>Hydnangiaceae</taxon>
        <taxon>Laccaria</taxon>
    </lineage>
</organism>
<sequence>MQVQGYRGNTYFSQTTAQVVDGETRCRKSCSGRSWRGARGEATCTTTTHGTDMALNILFNGNSLIPSRVPLSTMIAGHILGLPPDNLNTASDTPRAIPYPLYESICRPSSRVYISTKEMQMTWIDRNSWLDDIEEDMYDDYDGPDSTPSLNGEVSDPNSSSPQREKNQIPLSDASAHQVLSAWVARLNEPDLRDARCIEVKEGEVNVFDVCPSPTPSTNLINANTPLPLLALHLRRGDFITHCAHLANWNSTFTGFNSFPDMSLHTGDAFVVPRVVESSASANSEGNPEGEFTFRTGKSFSTHPTVPTMDAKRKVYYDHCIPDVGQVVRRVREVVQDYFAFVEQRERDALASEMRKEGWFRFLVWWKGGRKVRTALKEDALSGWEVVLGDREVRVGEPWAWDGIATSRDLQLGWEEKYVAQALDMYVAQRAEVFIGNGFSSLTSNVVMLRKFAGLHPIQTRFW</sequence>
<feature type="compositionally biased region" description="Polar residues" evidence="1">
    <location>
        <begin position="146"/>
        <end position="162"/>
    </location>
</feature>
<gene>
    <name evidence="2" type="ORF">K443DRAFT_655241</name>
</gene>
<proteinExistence type="predicted"/>
<keyword evidence="3" id="KW-1185">Reference proteome</keyword>
<dbReference type="AlphaFoldDB" id="A0A0C9WMM6"/>
<name>A0A0C9WMM6_9AGAR</name>
<dbReference type="OrthoDB" id="2559662at2759"/>
<dbReference type="Gene3D" id="3.40.50.11350">
    <property type="match status" value="1"/>
</dbReference>
<evidence type="ECO:0000256" key="1">
    <source>
        <dbReference type="SAM" id="MobiDB-lite"/>
    </source>
</evidence>
<dbReference type="CDD" id="cd11296">
    <property type="entry name" value="O-FucT_like"/>
    <property type="match status" value="1"/>
</dbReference>
<evidence type="ECO:0000313" key="3">
    <source>
        <dbReference type="Proteomes" id="UP000054477"/>
    </source>
</evidence>
<dbReference type="STRING" id="1095629.A0A0C9WMM6"/>
<accession>A0A0C9WMM6</accession>
<evidence type="ECO:0000313" key="2">
    <source>
        <dbReference type="EMBL" id="KIJ91245.1"/>
    </source>
</evidence>
<dbReference type="HOGENOM" id="CLU_590604_0_0_1"/>
<reference evidence="2 3" key="1">
    <citation type="submission" date="2014-04" db="EMBL/GenBank/DDBJ databases">
        <authorList>
            <consortium name="DOE Joint Genome Institute"/>
            <person name="Kuo A."/>
            <person name="Kohler A."/>
            <person name="Nagy L.G."/>
            <person name="Floudas D."/>
            <person name="Copeland A."/>
            <person name="Barry K.W."/>
            <person name="Cichocki N."/>
            <person name="Veneault-Fourrey C."/>
            <person name="LaButti K."/>
            <person name="Lindquist E.A."/>
            <person name="Lipzen A."/>
            <person name="Lundell T."/>
            <person name="Morin E."/>
            <person name="Murat C."/>
            <person name="Sun H."/>
            <person name="Tunlid A."/>
            <person name="Henrissat B."/>
            <person name="Grigoriev I.V."/>
            <person name="Hibbett D.S."/>
            <person name="Martin F."/>
            <person name="Nordberg H.P."/>
            <person name="Cantor M.N."/>
            <person name="Hua S.X."/>
        </authorList>
    </citation>
    <scope>NUCLEOTIDE SEQUENCE [LARGE SCALE GENOMIC DNA]</scope>
    <source>
        <strain evidence="2 3">LaAM-08-1</strain>
    </source>
</reference>
<protein>
    <submittedName>
        <fullName evidence="2">Uncharacterized protein</fullName>
    </submittedName>
</protein>
<feature type="region of interest" description="Disordered" evidence="1">
    <location>
        <begin position="136"/>
        <end position="170"/>
    </location>
</feature>
<dbReference type="Proteomes" id="UP000054477">
    <property type="component" value="Unassembled WGS sequence"/>
</dbReference>
<dbReference type="EMBL" id="KN839033">
    <property type="protein sequence ID" value="KIJ91245.1"/>
    <property type="molecule type" value="Genomic_DNA"/>
</dbReference>